<comment type="domain">
    <text evidence="8">The N-terminal domain interacts with the head of the 30S subunit; the C-terminal domain interacts with the body and contacts protein S4. The interaction surface between S4 and S5 is involved in control of translational fidelity.</text>
</comment>
<feature type="region of interest" description="Disordered" evidence="10">
    <location>
        <begin position="1"/>
        <end position="44"/>
    </location>
</feature>
<organism evidence="12 13">
    <name type="scientific">Mycoplasma capricolum subsp. capricolum 14232</name>
    <dbReference type="NCBI Taxonomy" id="1188238"/>
    <lineage>
        <taxon>Bacteria</taxon>
        <taxon>Bacillati</taxon>
        <taxon>Mycoplasmatota</taxon>
        <taxon>Mollicutes</taxon>
        <taxon>Mycoplasmataceae</taxon>
        <taxon>Mycoplasma</taxon>
    </lineage>
</organism>
<dbReference type="InterPro" id="IPR020568">
    <property type="entry name" value="Ribosomal_Su5_D2-typ_SF"/>
</dbReference>
<dbReference type="GO" id="GO:0005737">
    <property type="term" value="C:cytoplasm"/>
    <property type="evidence" value="ECO:0007669"/>
    <property type="project" value="UniProtKB-ARBA"/>
</dbReference>
<keyword evidence="2 8" id="KW-0699">rRNA-binding</keyword>
<dbReference type="PROSITE" id="PS50881">
    <property type="entry name" value="S5_DSRBD"/>
    <property type="match status" value="1"/>
</dbReference>
<dbReference type="GO" id="GO:0015935">
    <property type="term" value="C:small ribosomal subunit"/>
    <property type="evidence" value="ECO:0007669"/>
    <property type="project" value="InterPro"/>
</dbReference>
<evidence type="ECO:0000256" key="7">
    <source>
        <dbReference type="ARBA" id="ARBA00062000"/>
    </source>
</evidence>
<accession>A0A084EJN9</accession>
<dbReference type="Gene3D" id="3.30.230.10">
    <property type="match status" value="1"/>
</dbReference>
<dbReference type="GO" id="GO:0003735">
    <property type="term" value="F:structural constituent of ribosome"/>
    <property type="evidence" value="ECO:0007669"/>
    <property type="project" value="UniProtKB-UniRule"/>
</dbReference>
<dbReference type="GO" id="GO:0042254">
    <property type="term" value="P:ribosome biogenesis"/>
    <property type="evidence" value="ECO:0007669"/>
    <property type="project" value="UniProtKB-ARBA"/>
</dbReference>
<proteinExistence type="inferred from homology"/>
<name>A0A084EJN9_MYCCA</name>
<comment type="caution">
    <text evidence="12">The sequence shown here is derived from an EMBL/GenBank/DDBJ whole genome shotgun (WGS) entry which is preliminary data.</text>
</comment>
<dbReference type="InterPro" id="IPR013810">
    <property type="entry name" value="Ribosomal_uS5_N"/>
</dbReference>
<evidence type="ECO:0000256" key="6">
    <source>
        <dbReference type="ARBA" id="ARBA00035255"/>
    </source>
</evidence>
<feature type="compositionally biased region" description="Polar residues" evidence="10">
    <location>
        <begin position="8"/>
        <end position="26"/>
    </location>
</feature>
<dbReference type="InterPro" id="IPR018192">
    <property type="entry name" value="Ribosomal_uS5_N_CS"/>
</dbReference>
<evidence type="ECO:0000256" key="2">
    <source>
        <dbReference type="ARBA" id="ARBA00022730"/>
    </source>
</evidence>
<dbReference type="FunFam" id="3.30.230.10:FF:000002">
    <property type="entry name" value="30S ribosomal protein S5"/>
    <property type="match status" value="1"/>
</dbReference>
<feature type="domain" description="S5 DRBM" evidence="11">
    <location>
        <begin position="49"/>
        <end position="112"/>
    </location>
</feature>
<sequence length="254" mass="27835">MTEEMNVVETSSEMNSNVEKASTPKQENNKRFERKSRPSSRQKVVKDEFEEKVVTIRRVTKVTKGGRHFRFAAVVVVGNKKGLVGMGTGKANEVPEAIKKAIKEAKKNLVSVTLRNTTVPHEVLGTFGAGKILIKPAKVGTGIIAGGPARAVIELSGISDVYAKSLGSNNAINMIRATFEGLSSMQTLKRVQELRYGKTFDKQKVALVEKTAETKNFEKKPAKSTTKKMASKKIEKEDVIAEPMIKNEAENSAE</sequence>
<evidence type="ECO:0000256" key="10">
    <source>
        <dbReference type="SAM" id="MobiDB-lite"/>
    </source>
</evidence>
<dbReference type="AlphaFoldDB" id="A0A084EJN9"/>
<evidence type="ECO:0000256" key="5">
    <source>
        <dbReference type="ARBA" id="ARBA00023274"/>
    </source>
</evidence>
<dbReference type="HAMAP" id="MF_01307_B">
    <property type="entry name" value="Ribosomal_uS5_B"/>
    <property type="match status" value="1"/>
</dbReference>
<gene>
    <name evidence="8 12" type="primary">rpsE</name>
    <name evidence="12" type="ORF">MCAPa_6340</name>
</gene>
<evidence type="ECO:0000256" key="1">
    <source>
        <dbReference type="ARBA" id="ARBA00008945"/>
    </source>
</evidence>
<dbReference type="Pfam" id="PF03719">
    <property type="entry name" value="Ribosomal_S5_C"/>
    <property type="match status" value="1"/>
</dbReference>
<evidence type="ECO:0000259" key="11">
    <source>
        <dbReference type="PROSITE" id="PS50881"/>
    </source>
</evidence>
<evidence type="ECO:0000313" key="12">
    <source>
        <dbReference type="EMBL" id="KEZ18181.1"/>
    </source>
</evidence>
<dbReference type="PANTHER" id="PTHR48277:SF1">
    <property type="entry name" value="MITOCHONDRIAL RIBOSOMAL PROTEIN S5"/>
    <property type="match status" value="1"/>
</dbReference>
<keyword evidence="4 8" id="KW-0689">Ribosomal protein</keyword>
<dbReference type="RefSeq" id="WP_036432209.1">
    <property type="nucleotide sequence ID" value="NZ_JFDO01000026.1"/>
</dbReference>
<dbReference type="PROSITE" id="PS00585">
    <property type="entry name" value="RIBOSOMAL_S5"/>
    <property type="match status" value="1"/>
</dbReference>
<dbReference type="SUPFAM" id="SSF54211">
    <property type="entry name" value="Ribosomal protein S5 domain 2-like"/>
    <property type="match status" value="1"/>
</dbReference>
<comment type="subunit">
    <text evidence="7 8">Part of the 30S ribosomal subunit. Contacts proteins S4 and S8.</text>
</comment>
<dbReference type="SUPFAM" id="SSF54768">
    <property type="entry name" value="dsRNA-binding domain-like"/>
    <property type="match status" value="1"/>
</dbReference>
<evidence type="ECO:0000256" key="8">
    <source>
        <dbReference type="HAMAP-Rule" id="MF_01307"/>
    </source>
</evidence>
<keyword evidence="5 8" id="KW-0687">Ribonucleoprotein</keyword>
<comment type="similarity">
    <text evidence="1 8 9">Belongs to the universal ribosomal protein uS5 family.</text>
</comment>
<dbReference type="Pfam" id="PF00333">
    <property type="entry name" value="Ribosomal_S5"/>
    <property type="match status" value="1"/>
</dbReference>
<dbReference type="Proteomes" id="UP000028533">
    <property type="component" value="Unassembled WGS sequence"/>
</dbReference>
<dbReference type="InterPro" id="IPR005324">
    <property type="entry name" value="Ribosomal_uS5_C"/>
</dbReference>
<keyword evidence="3 8" id="KW-0694">RNA-binding</keyword>
<dbReference type="InterPro" id="IPR005712">
    <property type="entry name" value="Ribosomal_uS5_bac-type"/>
</dbReference>
<evidence type="ECO:0000313" key="13">
    <source>
        <dbReference type="Proteomes" id="UP000028533"/>
    </source>
</evidence>
<comment type="function">
    <text evidence="8">Located at the back of the 30S subunit body where it stabilizes the conformation of the head with respect to the body.</text>
</comment>
<dbReference type="InterPro" id="IPR014721">
    <property type="entry name" value="Ribsml_uS5_D2-typ_fold_subgr"/>
</dbReference>
<reference evidence="12 13" key="1">
    <citation type="submission" date="2014-02" db="EMBL/GenBank/DDBJ databases">
        <title>Genome sequence of Mycoplasma capricolum subsp. capricolum strain 14232.</title>
        <authorList>
            <person name="Sirand-Pugnet P."/>
            <person name="Breton M."/>
            <person name="Dordet-Frisoni E."/>
            <person name="Baranowski E."/>
            <person name="Barre A."/>
            <person name="Couture C."/>
            <person name="Dupuy V."/>
            <person name="Gaurivaud P."/>
            <person name="Jacob D."/>
            <person name="Lemaitre C."/>
            <person name="Manso-Silvan L."/>
            <person name="Nikolski M."/>
            <person name="Nouvel L.-X."/>
            <person name="Poumarat F."/>
            <person name="Tardy F."/>
            <person name="Thebault P."/>
            <person name="Theil S."/>
            <person name="Citti C."/>
            <person name="Thiaucourt F."/>
            <person name="Blanchard A."/>
        </authorList>
    </citation>
    <scope>NUCLEOTIDE SEQUENCE [LARGE SCALE GENOMIC DNA]</scope>
    <source>
        <strain evidence="12 13">14232</strain>
    </source>
</reference>
<protein>
    <recommendedName>
        <fullName evidence="6 8">Small ribosomal subunit protein uS5</fullName>
    </recommendedName>
</protein>
<dbReference type="PANTHER" id="PTHR48277">
    <property type="entry name" value="MITOCHONDRIAL RIBOSOMAL PROTEIN S5"/>
    <property type="match status" value="1"/>
</dbReference>
<dbReference type="FunFam" id="3.30.160.20:FF:000001">
    <property type="entry name" value="30S ribosomal protein S5"/>
    <property type="match status" value="1"/>
</dbReference>
<dbReference type="EMBL" id="JFDO01000026">
    <property type="protein sequence ID" value="KEZ18181.1"/>
    <property type="molecule type" value="Genomic_DNA"/>
</dbReference>
<dbReference type="NCBIfam" id="TIGR01021">
    <property type="entry name" value="rpsE_bact"/>
    <property type="match status" value="1"/>
</dbReference>
<dbReference type="InterPro" id="IPR000851">
    <property type="entry name" value="Ribosomal_uS5"/>
</dbReference>
<dbReference type="Gene3D" id="3.30.160.20">
    <property type="match status" value="1"/>
</dbReference>
<comment type="function">
    <text evidence="8">With S4 and S12 plays an important role in translational accuracy.</text>
</comment>
<dbReference type="GO" id="GO:0006412">
    <property type="term" value="P:translation"/>
    <property type="evidence" value="ECO:0007669"/>
    <property type="project" value="UniProtKB-UniRule"/>
</dbReference>
<evidence type="ECO:0000256" key="9">
    <source>
        <dbReference type="RuleBase" id="RU003823"/>
    </source>
</evidence>
<evidence type="ECO:0000256" key="4">
    <source>
        <dbReference type="ARBA" id="ARBA00022980"/>
    </source>
</evidence>
<dbReference type="GO" id="GO:0019843">
    <property type="term" value="F:rRNA binding"/>
    <property type="evidence" value="ECO:0007669"/>
    <property type="project" value="UniProtKB-UniRule"/>
</dbReference>
<evidence type="ECO:0000256" key="3">
    <source>
        <dbReference type="ARBA" id="ARBA00022884"/>
    </source>
</evidence>